<keyword evidence="7" id="KW-0539">Nucleus</keyword>
<keyword evidence="10" id="KW-1185">Reference proteome</keyword>
<dbReference type="InterPro" id="IPR005637">
    <property type="entry name" value="TAP_C_dom"/>
</dbReference>
<dbReference type="Pfam" id="PF24048">
    <property type="entry name" value="LRR_NXF1-5"/>
    <property type="match status" value="1"/>
</dbReference>
<dbReference type="PROSITE" id="PS51450">
    <property type="entry name" value="LRR"/>
    <property type="match status" value="2"/>
</dbReference>
<dbReference type="Pfam" id="PF22602">
    <property type="entry name" value="NXF_NTF2"/>
    <property type="match status" value="1"/>
</dbReference>
<keyword evidence="5" id="KW-0677">Repeat</keyword>
<dbReference type="AlphaFoldDB" id="A0AA85JJB2"/>
<protein>
    <recommendedName>
        <fullName evidence="9">TAP-C domain-containing protein</fullName>
    </recommendedName>
</protein>
<proteinExistence type="inferred from homology"/>
<feature type="domain" description="TAP-C" evidence="9">
    <location>
        <begin position="611"/>
        <end position="665"/>
    </location>
</feature>
<dbReference type="PANTHER" id="PTHR10662:SF22">
    <property type="entry name" value="NUCLEAR RNA EXPORT FACTOR 1"/>
    <property type="match status" value="1"/>
</dbReference>
<keyword evidence="3" id="KW-0813">Transport</keyword>
<dbReference type="InterPro" id="IPR001611">
    <property type="entry name" value="Leu-rich_rpt"/>
</dbReference>
<evidence type="ECO:0000259" key="9">
    <source>
        <dbReference type="PROSITE" id="PS51281"/>
    </source>
</evidence>
<keyword evidence="4" id="KW-0433">Leucine-rich repeat</keyword>
<evidence type="ECO:0000256" key="1">
    <source>
        <dbReference type="ARBA" id="ARBA00004123"/>
    </source>
</evidence>
<reference evidence="10" key="1">
    <citation type="submission" date="2022-06" db="EMBL/GenBank/DDBJ databases">
        <authorList>
            <person name="Berger JAMES D."/>
            <person name="Berger JAMES D."/>
        </authorList>
    </citation>
    <scope>NUCLEOTIDE SEQUENCE [LARGE SCALE GENOMIC DNA]</scope>
</reference>
<feature type="compositionally biased region" description="Low complexity" evidence="8">
    <location>
        <begin position="170"/>
        <end position="186"/>
    </location>
</feature>
<dbReference type="SMART" id="SM00804">
    <property type="entry name" value="TAP_C"/>
    <property type="match status" value="1"/>
</dbReference>
<dbReference type="Pfam" id="PF03943">
    <property type="entry name" value="TAP_C"/>
    <property type="match status" value="1"/>
</dbReference>
<dbReference type="InterPro" id="IPR002075">
    <property type="entry name" value="NTF2_dom"/>
</dbReference>
<evidence type="ECO:0000256" key="2">
    <source>
        <dbReference type="ARBA" id="ARBA00009285"/>
    </source>
</evidence>
<dbReference type="CDD" id="cd14342">
    <property type="entry name" value="UBA_TAP-C"/>
    <property type="match status" value="1"/>
</dbReference>
<keyword evidence="6" id="KW-0509">mRNA transport</keyword>
<dbReference type="Gene3D" id="3.80.10.10">
    <property type="entry name" value="Ribonuclease Inhibitor"/>
    <property type="match status" value="1"/>
</dbReference>
<dbReference type="InterPro" id="IPR030217">
    <property type="entry name" value="NXF_fam"/>
</dbReference>
<evidence type="ECO:0000256" key="8">
    <source>
        <dbReference type="SAM" id="MobiDB-lite"/>
    </source>
</evidence>
<evidence type="ECO:0000256" key="4">
    <source>
        <dbReference type="ARBA" id="ARBA00022614"/>
    </source>
</evidence>
<evidence type="ECO:0000313" key="10">
    <source>
        <dbReference type="Proteomes" id="UP000050795"/>
    </source>
</evidence>
<evidence type="ECO:0000256" key="3">
    <source>
        <dbReference type="ARBA" id="ARBA00022448"/>
    </source>
</evidence>
<evidence type="ECO:0000313" key="11">
    <source>
        <dbReference type="WBParaSite" id="TREG1_19800.1"/>
    </source>
</evidence>
<dbReference type="SUPFAM" id="SSF54427">
    <property type="entry name" value="NTF2-like"/>
    <property type="match status" value="1"/>
</dbReference>
<dbReference type="PROSITE" id="PS51281">
    <property type="entry name" value="TAP_C"/>
    <property type="match status" value="1"/>
</dbReference>
<sequence>MHHFRQPARPCRYRYRILNAGDGRHAETTEAYLHRREYAGKSGSRKSMAPSNNMEMIRRAVSMNLVSGSGTSGVTSQNSGLAAGEVWVRITVVNGANHSPTDLQQIIIAAVGTQLRFYNTCVEGKNFLTYAKVRQKEVPNYRKSLQGARGSIQGSQLVTDITMVPEPRVPSTSESKSSSESTNSTPLPETWIEALKQCFVQRYQPNTRTLDLSSLHTDPDLLSRGLYLPLNKQAVVHALIAILKQNQAQLSVLNLSSNRLTHLNAFSPLSSTSAGCTPVSIERIDLSSNPLSGIPILSGLRNIVGLVELDLTETPLSSRFHPNDRVFAAKLQKILPTVKRLNGQDLPQTVQFAIEQGSDSTKQPQPKPLPQSVLGYFPSVEVKTALLSFLKLYLNRYDTQPRGENLLPYYTSLSQLAFSAVPESRIPSTQNVSFTARIEVENESGQPTVAYLTTSRLTQPYFTRSRNLLRCRDECRRRDMVVRGSLAIASFLDELPATEHQLESLSVDVAFHSENQMLFTFGGVFYEIAPIASSTMTSTPEKSVRKILRCFTRTMILAAPGGHVIQDDFIISNPSTSLCKKYITEMATKSGKVNPTPTQQPALNVNLSIPDLREPILTEFSQRTGMNISFSKQCLEEFGWDVNAAFKAFEAMNSSGTIPREAFIQ</sequence>
<name>A0AA85JJB2_TRIRE</name>
<accession>A0AA85JJB2</accession>
<comment type="subcellular location">
    <subcellularLocation>
        <location evidence="1">Nucleus</location>
    </subcellularLocation>
</comment>
<dbReference type="PANTHER" id="PTHR10662">
    <property type="entry name" value="NUCLEAR RNA EXPORT FACTOR"/>
    <property type="match status" value="1"/>
</dbReference>
<dbReference type="GO" id="GO:0005634">
    <property type="term" value="C:nucleus"/>
    <property type="evidence" value="ECO:0007669"/>
    <property type="project" value="UniProtKB-SubCell"/>
</dbReference>
<evidence type="ECO:0000256" key="5">
    <source>
        <dbReference type="ARBA" id="ARBA00022737"/>
    </source>
</evidence>
<dbReference type="SUPFAM" id="SSF46934">
    <property type="entry name" value="UBA-like"/>
    <property type="match status" value="1"/>
</dbReference>
<dbReference type="SUPFAM" id="SSF52058">
    <property type="entry name" value="L domain-like"/>
    <property type="match status" value="1"/>
</dbReference>
<reference evidence="11" key="2">
    <citation type="submission" date="2023-11" db="UniProtKB">
        <authorList>
            <consortium name="WormBaseParasite"/>
        </authorList>
    </citation>
    <scope>IDENTIFICATION</scope>
</reference>
<dbReference type="Gene3D" id="1.10.8.10">
    <property type="entry name" value="DNA helicase RuvA subunit, C-terminal domain"/>
    <property type="match status" value="1"/>
</dbReference>
<dbReference type="GO" id="GO:0003723">
    <property type="term" value="F:RNA binding"/>
    <property type="evidence" value="ECO:0007669"/>
    <property type="project" value="TreeGrafter"/>
</dbReference>
<dbReference type="Gene3D" id="3.10.450.50">
    <property type="match status" value="1"/>
</dbReference>
<dbReference type="FunFam" id="1.10.8.10:FF:000018">
    <property type="entry name" value="Nuclear RNA export factor 1"/>
    <property type="match status" value="1"/>
</dbReference>
<evidence type="ECO:0000256" key="6">
    <source>
        <dbReference type="ARBA" id="ARBA00022816"/>
    </source>
</evidence>
<evidence type="ECO:0000256" key="7">
    <source>
        <dbReference type="ARBA" id="ARBA00023242"/>
    </source>
</evidence>
<dbReference type="InterPro" id="IPR032710">
    <property type="entry name" value="NTF2-like_dom_sf"/>
</dbReference>
<comment type="similarity">
    <text evidence="2">Belongs to the NXF family.</text>
</comment>
<dbReference type="InterPro" id="IPR009060">
    <property type="entry name" value="UBA-like_sf"/>
</dbReference>
<dbReference type="InterPro" id="IPR032675">
    <property type="entry name" value="LRR_dom_sf"/>
</dbReference>
<feature type="region of interest" description="Disordered" evidence="8">
    <location>
        <begin position="163"/>
        <end position="186"/>
    </location>
</feature>
<dbReference type="GO" id="GO:0016973">
    <property type="term" value="P:poly(A)+ mRNA export from nucleus"/>
    <property type="evidence" value="ECO:0007669"/>
    <property type="project" value="TreeGrafter"/>
</dbReference>
<organism evidence="10 11">
    <name type="scientific">Trichobilharzia regenti</name>
    <name type="common">Nasal bird schistosome</name>
    <dbReference type="NCBI Taxonomy" id="157069"/>
    <lineage>
        <taxon>Eukaryota</taxon>
        <taxon>Metazoa</taxon>
        <taxon>Spiralia</taxon>
        <taxon>Lophotrochozoa</taxon>
        <taxon>Platyhelminthes</taxon>
        <taxon>Trematoda</taxon>
        <taxon>Digenea</taxon>
        <taxon>Strigeidida</taxon>
        <taxon>Schistosomatoidea</taxon>
        <taxon>Schistosomatidae</taxon>
        <taxon>Trichobilharzia</taxon>
    </lineage>
</organism>
<dbReference type="WBParaSite" id="TREG1_19800.1">
    <property type="protein sequence ID" value="TREG1_19800.1"/>
    <property type="gene ID" value="TREG1_19800"/>
</dbReference>
<dbReference type="Proteomes" id="UP000050795">
    <property type="component" value="Unassembled WGS sequence"/>
</dbReference>
<dbReference type="InterPro" id="IPR057125">
    <property type="entry name" value="NXF1/2/3/5-like_LRR"/>
</dbReference>